<feature type="compositionally biased region" description="Low complexity" evidence="1">
    <location>
        <begin position="88"/>
        <end position="97"/>
    </location>
</feature>
<feature type="compositionally biased region" description="Basic and acidic residues" evidence="1">
    <location>
        <begin position="119"/>
        <end position="129"/>
    </location>
</feature>
<evidence type="ECO:0000256" key="1">
    <source>
        <dbReference type="SAM" id="MobiDB-lite"/>
    </source>
</evidence>
<evidence type="ECO:0000313" key="3">
    <source>
        <dbReference type="EMBL" id="KDE07576.1"/>
    </source>
</evidence>
<proteinExistence type="predicted"/>
<name>U5H4K7_USTV1</name>
<feature type="signal peptide" evidence="2">
    <location>
        <begin position="1"/>
        <end position="44"/>
    </location>
</feature>
<dbReference type="EMBL" id="GL541658">
    <property type="protein sequence ID" value="KDE07576.1"/>
    <property type="molecule type" value="Genomic_DNA"/>
</dbReference>
<evidence type="ECO:0000313" key="4">
    <source>
        <dbReference type="EnsemblFungi" id="MVLG_02245T0"/>
    </source>
</evidence>
<dbReference type="AlphaFoldDB" id="U5H4K7"/>
<reference evidence="4" key="4">
    <citation type="submission" date="2015-06" db="UniProtKB">
        <authorList>
            <consortium name="EnsemblFungi"/>
        </authorList>
    </citation>
    <scope>IDENTIFICATION</scope>
</reference>
<dbReference type="EnsemblFungi" id="MVLG_02245T0">
    <property type="protein sequence ID" value="MVLG_02245T0"/>
    <property type="gene ID" value="MVLG_02245"/>
</dbReference>
<reference evidence="3 5" key="3">
    <citation type="journal article" date="2015" name="BMC Genomics">
        <title>Sex and parasites: genomic and transcriptomic analysis of Microbotryum lychnidis-dioicae, the biotrophic and plant-castrating anther smut fungus.</title>
        <authorList>
            <person name="Perlin M.H."/>
            <person name="Amselem J."/>
            <person name="Fontanillas E."/>
            <person name="Toh S.S."/>
            <person name="Chen Z."/>
            <person name="Goldberg J."/>
            <person name="Duplessis S."/>
            <person name="Henrissat B."/>
            <person name="Young S."/>
            <person name="Zeng Q."/>
            <person name="Aguileta G."/>
            <person name="Petit E."/>
            <person name="Badouin H."/>
            <person name="Andrews J."/>
            <person name="Razeeq D."/>
            <person name="Gabaldon T."/>
            <person name="Quesneville H."/>
            <person name="Giraud T."/>
            <person name="Hood M.E."/>
            <person name="Schultz D.J."/>
            <person name="Cuomo C.A."/>
        </authorList>
    </citation>
    <scope>NUCLEOTIDE SEQUENCE [LARGE SCALE GENOMIC DNA]</scope>
    <source>
        <strain evidence="5">p1A1 Lamole</strain>
        <strain evidence="3">P1A1 Lamole</strain>
    </source>
</reference>
<feature type="region of interest" description="Disordered" evidence="1">
    <location>
        <begin position="71"/>
        <end position="178"/>
    </location>
</feature>
<feature type="chain" id="PRO_5009724418" description="Transmembrane protein" evidence="2">
    <location>
        <begin position="45"/>
        <end position="178"/>
    </location>
</feature>
<evidence type="ECO:0000256" key="2">
    <source>
        <dbReference type="SAM" id="SignalP"/>
    </source>
</evidence>
<dbReference type="Proteomes" id="UP000017200">
    <property type="component" value="Unassembled WGS sequence"/>
</dbReference>
<keyword evidence="5" id="KW-1185">Reference proteome</keyword>
<dbReference type="EMBL" id="AEIJ01000220">
    <property type="status" value="NOT_ANNOTATED_CDS"/>
    <property type="molecule type" value="Genomic_DNA"/>
</dbReference>
<feature type="compositionally biased region" description="Basic and acidic residues" evidence="1">
    <location>
        <begin position="98"/>
        <end position="107"/>
    </location>
</feature>
<organism evidence="3">
    <name type="scientific">Microbotryum lychnidis-dioicae (strain p1A1 Lamole / MvSl-1064)</name>
    <name type="common">Anther smut fungus</name>
    <dbReference type="NCBI Taxonomy" id="683840"/>
    <lineage>
        <taxon>Eukaryota</taxon>
        <taxon>Fungi</taxon>
        <taxon>Dikarya</taxon>
        <taxon>Basidiomycota</taxon>
        <taxon>Pucciniomycotina</taxon>
        <taxon>Microbotryomycetes</taxon>
        <taxon>Microbotryales</taxon>
        <taxon>Microbotryaceae</taxon>
        <taxon>Microbotryum</taxon>
    </lineage>
</organism>
<reference evidence="5" key="1">
    <citation type="submission" date="2010-11" db="EMBL/GenBank/DDBJ databases">
        <title>The genome sequence of Microbotryum violaceum strain p1A1 Lamole.</title>
        <authorList>
            <person name="Cuomo C."/>
            <person name="Perlin M."/>
            <person name="Young S.K."/>
            <person name="Zeng Q."/>
            <person name="Gargeya S."/>
            <person name="Alvarado L."/>
            <person name="Berlin A."/>
            <person name="Chapman S.B."/>
            <person name="Chen Z."/>
            <person name="Freedman E."/>
            <person name="Gellesch M."/>
            <person name="Goldberg J."/>
            <person name="Griggs A."/>
            <person name="Gujja S."/>
            <person name="Heilman E."/>
            <person name="Heiman D."/>
            <person name="Howarth C."/>
            <person name="Mehta T."/>
            <person name="Neiman D."/>
            <person name="Pearson M."/>
            <person name="Roberts A."/>
            <person name="Saif S."/>
            <person name="Shea T."/>
            <person name="Shenoy N."/>
            <person name="Sisk P."/>
            <person name="Stolte C."/>
            <person name="Sykes S."/>
            <person name="White J."/>
            <person name="Yandava C."/>
            <person name="Haas B."/>
            <person name="Nusbaum C."/>
            <person name="Birren B."/>
        </authorList>
    </citation>
    <scope>NUCLEOTIDE SEQUENCE [LARGE SCALE GENOMIC DNA]</scope>
    <source>
        <strain evidence="5">p1A1 Lamole</strain>
    </source>
</reference>
<keyword evidence="2" id="KW-0732">Signal</keyword>
<dbReference type="HOGENOM" id="CLU_1511719_0_0_1"/>
<reference evidence="3" key="2">
    <citation type="submission" date="2010-11" db="EMBL/GenBank/DDBJ databases">
        <authorList>
            <consortium name="The Broad Institute Genome Sequencing Platform"/>
            <person name="Earl A."/>
            <person name="Ward D."/>
            <person name="Feldgarden M."/>
            <person name="Gevers D."/>
            <person name="Butler R."/>
            <person name="Young S.K."/>
            <person name="Zeng Q."/>
            <person name="Gargeya S."/>
            <person name="Fitzgerald M."/>
            <person name="Haas B."/>
            <person name="Abouelleil A."/>
            <person name="Alvarado L."/>
            <person name="Arachchi H.M."/>
            <person name="Berlin A."/>
            <person name="Brown A."/>
            <person name="Chapman S.B."/>
            <person name="Chen Z."/>
            <person name="Dunbar C."/>
            <person name="Freedman E."/>
            <person name="Gearin G."/>
            <person name="Gellesch M."/>
            <person name="Goldberg J."/>
            <person name="Griggs A."/>
            <person name="Gujja S."/>
            <person name="Heilman E."/>
            <person name="Heiman D."/>
            <person name="Howarth C."/>
            <person name="Larson L."/>
            <person name="Lui A."/>
            <person name="MacDonald P.J.P."/>
            <person name="Mehta T."/>
            <person name="Montmayeur A."/>
            <person name="Murphy C."/>
            <person name="Neiman D."/>
            <person name="Pearson M."/>
            <person name="Priest M."/>
            <person name="Roberts A."/>
            <person name="Saif S."/>
            <person name="Shea T."/>
            <person name="Shenoy N."/>
            <person name="Sisk P."/>
            <person name="Stolte C."/>
            <person name="Sykes S."/>
            <person name="White J."/>
            <person name="Yandava C."/>
            <person name="Wortman J."/>
            <person name="Nusbaum C."/>
            <person name="Birren B."/>
        </authorList>
    </citation>
    <scope>NUCLEOTIDE SEQUENCE</scope>
    <source>
        <strain evidence="3">P1A1 Lamole</strain>
    </source>
</reference>
<gene>
    <name evidence="3" type="ORF">MVLG_02245</name>
</gene>
<evidence type="ECO:0008006" key="6">
    <source>
        <dbReference type="Google" id="ProtNLM"/>
    </source>
</evidence>
<sequence>MTSQVRMQVESRAQRRAGAYASMRLLLALVFALCTLAHLPTTSAAPLASEQISSGLVFRQEPPRWLQFSRPHEKVSHQGKDHLDWKNTSPSPFTSSEPSRRVKRDEMWEQYIEGDEIDGEKSEDVRAGDPDVAGDEVLTDTEIAGGADEAGEGSTGEKWWQARRRLRERRSATTRVVP</sequence>
<feature type="compositionally biased region" description="Basic and acidic residues" evidence="1">
    <location>
        <begin position="71"/>
        <end position="85"/>
    </location>
</feature>
<protein>
    <recommendedName>
        <fullName evidence="6">Transmembrane protein</fullName>
    </recommendedName>
</protein>
<accession>U5H4K7</accession>
<evidence type="ECO:0000313" key="5">
    <source>
        <dbReference type="Proteomes" id="UP000017200"/>
    </source>
</evidence>
<dbReference type="InParanoid" id="U5H4K7"/>